<dbReference type="Pfam" id="PF18019">
    <property type="entry name" value="Cas3_HD"/>
    <property type="match status" value="1"/>
</dbReference>
<evidence type="ECO:0000256" key="5">
    <source>
        <dbReference type="ARBA" id="ARBA00022741"/>
    </source>
</evidence>
<feature type="domain" description="Helicase ATP-binding" evidence="10">
    <location>
        <begin position="262"/>
        <end position="455"/>
    </location>
</feature>
<dbReference type="GO" id="GO:0004518">
    <property type="term" value="F:nuclease activity"/>
    <property type="evidence" value="ECO:0007669"/>
    <property type="project" value="UniProtKB-KW"/>
</dbReference>
<dbReference type="GO" id="GO:0003676">
    <property type="term" value="F:nucleic acid binding"/>
    <property type="evidence" value="ECO:0007669"/>
    <property type="project" value="InterPro"/>
</dbReference>
<dbReference type="SMART" id="SM00487">
    <property type="entry name" value="DEXDc"/>
    <property type="match status" value="1"/>
</dbReference>
<dbReference type="PROSITE" id="PS51643">
    <property type="entry name" value="HD_CAS3"/>
    <property type="match status" value="1"/>
</dbReference>
<dbReference type="InterPro" id="IPR027417">
    <property type="entry name" value="P-loop_NTPase"/>
</dbReference>
<dbReference type="KEGG" id="cau:Caur_2949"/>
<keyword evidence="3" id="KW-0540">Nuclease</keyword>
<dbReference type="Proteomes" id="UP000002008">
    <property type="component" value="Chromosome"/>
</dbReference>
<evidence type="ECO:0000256" key="9">
    <source>
        <dbReference type="ARBA" id="ARBA00023118"/>
    </source>
</evidence>
<keyword evidence="4" id="KW-0479">Metal-binding</keyword>
<sequence length="784" mass="88821">MKPLPWPDWQEDLLAKSQQYGGETLASHTWDVLCRLADLYRLRPNLADLAGGVRLWHCLYWATFLHDFGKAAAGFQRRLRGGPAWSHRHEVLSLAFVDAIAHDLNELEQRWVVAAIVSHHRDAPEIRELYPAGLRKDPLSDLCAELQPATADHLHRWLGECANPWRIELGMADVVAEISPQSHPIDARRIRYWLSVYHQWVDILTAAGTATTARIPGILLRGLITTADHMASAHLQRIPEPIRHSWQAVIPAGRETYSHQVASAGASAQHVLLMAPTGSGKTEAALAWALGDGSNPPARIFYTLPYQASMNAMYDRLCGLFGNNVVGLQHGRAAQALYARFRDGEEWSATTVRKVQWEKNLNLLHARPLKVLSPYQLLKALFQLRGFEAMLTDYARAGFIFDEIHAYEPERLALITGLMRYLRRHVAARFFVMSATFPTLILEQLSDVLDTPTIIQATPDIFARFRRHQLYLRDGELTDPAIITEIVTAVRDGKQVLVCVNTVARAQMVRDLLMQAGLSDEQLILIHSRFTYGDRNRLEQTIVERCRSDSARRPPLALVATQVVEVSLDIDLDTLYSDPAPLEALLQRFGRVNRRAAKGICPVYIFRQPNDGQGVYGRHRDPEQAGHIVRVTLAELERHHGDIVDESAVQTWLDTIYADPLLREQWLTAYQNISRQVEQIINGLCPFQSDAQREDEFEQMFDGVDVVPACFERDYVSLLVEERFIEANDYLVSISKQRFAILRSQGKVRPAEETGQRRVWVVQTPYDSRNGLSFGDTVIDPDWS</sequence>
<evidence type="ECO:0000256" key="4">
    <source>
        <dbReference type="ARBA" id="ARBA00022723"/>
    </source>
</evidence>
<evidence type="ECO:0000313" key="12">
    <source>
        <dbReference type="EMBL" id="ABY36148.1"/>
    </source>
</evidence>
<dbReference type="Pfam" id="PF00270">
    <property type="entry name" value="DEAD"/>
    <property type="match status" value="1"/>
</dbReference>
<evidence type="ECO:0000256" key="3">
    <source>
        <dbReference type="ARBA" id="ARBA00022722"/>
    </source>
</evidence>
<dbReference type="CDD" id="cd09641">
    <property type="entry name" value="Cas3''_I"/>
    <property type="match status" value="1"/>
</dbReference>
<dbReference type="PANTHER" id="PTHR47959:SF16">
    <property type="entry name" value="CRISPR-ASSOCIATED NUCLEASE_HELICASE CAS3-RELATED"/>
    <property type="match status" value="1"/>
</dbReference>
<dbReference type="STRING" id="324602.Caur_2949"/>
<evidence type="ECO:0000256" key="6">
    <source>
        <dbReference type="ARBA" id="ARBA00022801"/>
    </source>
</evidence>
<dbReference type="SUPFAM" id="SSF52540">
    <property type="entry name" value="P-loop containing nucleoside triphosphate hydrolases"/>
    <property type="match status" value="1"/>
</dbReference>
<evidence type="ECO:0000256" key="2">
    <source>
        <dbReference type="ARBA" id="ARBA00009046"/>
    </source>
</evidence>
<dbReference type="PROSITE" id="PS51192">
    <property type="entry name" value="HELICASE_ATP_BIND_1"/>
    <property type="match status" value="1"/>
</dbReference>
<comment type="similarity">
    <text evidence="1">In the N-terminal section; belongs to the CRISPR-associated nuclease Cas3-HD family.</text>
</comment>
<dbReference type="GO" id="GO:0016787">
    <property type="term" value="F:hydrolase activity"/>
    <property type="evidence" value="ECO:0007669"/>
    <property type="project" value="UniProtKB-KW"/>
</dbReference>
<keyword evidence="6" id="KW-0378">Hydrolase</keyword>
<dbReference type="PATRIC" id="fig|324602.8.peg.3322"/>
<dbReference type="GO" id="GO:0046872">
    <property type="term" value="F:metal ion binding"/>
    <property type="evidence" value="ECO:0007669"/>
    <property type="project" value="UniProtKB-KW"/>
</dbReference>
<dbReference type="InterPro" id="IPR038257">
    <property type="entry name" value="CRISPR-assoc_Cas3_HD_sf"/>
</dbReference>
<dbReference type="RefSeq" id="WP_012258801.1">
    <property type="nucleotide sequence ID" value="NC_010175.1"/>
</dbReference>
<evidence type="ECO:0000259" key="10">
    <source>
        <dbReference type="PROSITE" id="PS51192"/>
    </source>
</evidence>
<dbReference type="Pfam" id="PF22590">
    <property type="entry name" value="Cas3-like_C_2"/>
    <property type="match status" value="1"/>
</dbReference>
<dbReference type="eggNOG" id="COG2254">
    <property type="taxonomic scope" value="Bacteria"/>
</dbReference>
<dbReference type="eggNOG" id="COG1203">
    <property type="taxonomic scope" value="Bacteria"/>
</dbReference>
<dbReference type="InterPro" id="IPR014001">
    <property type="entry name" value="Helicase_ATP-bd"/>
</dbReference>
<dbReference type="GO" id="GO:0005524">
    <property type="term" value="F:ATP binding"/>
    <property type="evidence" value="ECO:0007669"/>
    <property type="project" value="UniProtKB-KW"/>
</dbReference>
<keyword evidence="8" id="KW-0067">ATP-binding</keyword>
<proteinExistence type="inferred from homology"/>
<comment type="similarity">
    <text evidence="2">In the central section; belongs to the CRISPR-associated helicase Cas3 family.</text>
</comment>
<keyword evidence="9" id="KW-0051">Antiviral defense</keyword>
<dbReference type="EnsemblBacteria" id="ABY36148">
    <property type="protein sequence ID" value="ABY36148"/>
    <property type="gene ID" value="Caur_2949"/>
</dbReference>
<keyword evidence="5" id="KW-0547">Nucleotide-binding</keyword>
<keyword evidence="7" id="KW-0347">Helicase</keyword>
<reference evidence="13" key="1">
    <citation type="journal article" date="2011" name="BMC Genomics">
        <title>Complete genome sequence of the filamentous anoxygenic phototrophic bacterium Chloroflexus aurantiacus.</title>
        <authorList>
            <person name="Tang K.H."/>
            <person name="Barry K."/>
            <person name="Chertkov O."/>
            <person name="Dalin E."/>
            <person name="Han C.S."/>
            <person name="Hauser L.J."/>
            <person name="Honchak B.M."/>
            <person name="Karbach L.E."/>
            <person name="Land M.L."/>
            <person name="Lapidus A."/>
            <person name="Larimer F.W."/>
            <person name="Mikhailova N."/>
            <person name="Pitluck S."/>
            <person name="Pierson B.K."/>
            <person name="Blankenship R.E."/>
        </authorList>
    </citation>
    <scope>NUCLEOTIDE SEQUENCE [LARGE SCALE GENOMIC DNA]</scope>
    <source>
        <strain evidence="13">ATCC 29366 / DSM 635 / J-10-fl</strain>
    </source>
</reference>
<dbReference type="NCBIfam" id="TIGR01596">
    <property type="entry name" value="cas3_HD"/>
    <property type="match status" value="1"/>
</dbReference>
<name>A9WFZ4_CHLAA</name>
<dbReference type="InterPro" id="IPR006474">
    <property type="entry name" value="Helicase_Cas3_CRISPR-ass_core"/>
</dbReference>
<dbReference type="InterPro" id="IPR054712">
    <property type="entry name" value="Cas3-like_dom"/>
</dbReference>
<keyword evidence="13" id="KW-1185">Reference proteome</keyword>
<evidence type="ECO:0000259" key="11">
    <source>
        <dbReference type="PROSITE" id="PS51643"/>
    </source>
</evidence>
<dbReference type="Gene3D" id="1.10.3210.30">
    <property type="match status" value="1"/>
</dbReference>
<dbReference type="NCBIfam" id="TIGR01587">
    <property type="entry name" value="cas3_core"/>
    <property type="match status" value="1"/>
</dbReference>
<dbReference type="GO" id="GO:0003724">
    <property type="term" value="F:RNA helicase activity"/>
    <property type="evidence" value="ECO:0000318"/>
    <property type="project" value="GO_Central"/>
</dbReference>
<dbReference type="InterPro" id="IPR006483">
    <property type="entry name" value="CRISPR-assoc_Cas3_HD"/>
</dbReference>
<dbReference type="InParanoid" id="A9WFZ4"/>
<feature type="domain" description="HD Cas3-type" evidence="11">
    <location>
        <begin position="18"/>
        <end position="230"/>
    </location>
</feature>
<dbReference type="Gene3D" id="3.40.50.300">
    <property type="entry name" value="P-loop containing nucleotide triphosphate hydrolases"/>
    <property type="match status" value="2"/>
</dbReference>
<dbReference type="GO" id="GO:0051607">
    <property type="term" value="P:defense response to virus"/>
    <property type="evidence" value="ECO:0007669"/>
    <property type="project" value="UniProtKB-KW"/>
</dbReference>
<dbReference type="GO" id="GO:0005829">
    <property type="term" value="C:cytosol"/>
    <property type="evidence" value="ECO:0000318"/>
    <property type="project" value="GO_Central"/>
</dbReference>
<gene>
    <name evidence="12" type="ordered locus">Caur_2949</name>
</gene>
<dbReference type="InterPro" id="IPR011545">
    <property type="entry name" value="DEAD/DEAH_box_helicase_dom"/>
</dbReference>
<accession>A9WFZ4</accession>
<dbReference type="EMBL" id="CP000909">
    <property type="protein sequence ID" value="ABY36148.1"/>
    <property type="molecule type" value="Genomic_DNA"/>
</dbReference>
<dbReference type="PANTHER" id="PTHR47959">
    <property type="entry name" value="ATP-DEPENDENT RNA HELICASE RHLE-RELATED"/>
    <property type="match status" value="1"/>
</dbReference>
<evidence type="ECO:0000256" key="1">
    <source>
        <dbReference type="ARBA" id="ARBA00006847"/>
    </source>
</evidence>
<protein>
    <submittedName>
        <fullName evidence="12">CRISPR-associated helicase Cas3</fullName>
    </submittedName>
</protein>
<dbReference type="HOGENOM" id="CLU_009347_1_0_0"/>
<dbReference type="InterPro" id="IPR050079">
    <property type="entry name" value="DEAD_box_RNA_helicase"/>
</dbReference>
<evidence type="ECO:0000256" key="8">
    <source>
        <dbReference type="ARBA" id="ARBA00022840"/>
    </source>
</evidence>
<evidence type="ECO:0000256" key="7">
    <source>
        <dbReference type="ARBA" id="ARBA00022806"/>
    </source>
</evidence>
<dbReference type="AlphaFoldDB" id="A9WFZ4"/>
<organism evidence="12 13">
    <name type="scientific">Chloroflexus aurantiacus (strain ATCC 29366 / DSM 635 / J-10-fl)</name>
    <dbReference type="NCBI Taxonomy" id="324602"/>
    <lineage>
        <taxon>Bacteria</taxon>
        <taxon>Bacillati</taxon>
        <taxon>Chloroflexota</taxon>
        <taxon>Chloroflexia</taxon>
        <taxon>Chloroflexales</taxon>
        <taxon>Chloroflexineae</taxon>
        <taxon>Chloroflexaceae</taxon>
        <taxon>Chloroflexus</taxon>
    </lineage>
</organism>
<evidence type="ECO:0000313" key="13">
    <source>
        <dbReference type="Proteomes" id="UP000002008"/>
    </source>
</evidence>